<gene>
    <name evidence="2" type="ORF">JOB18_005873</name>
</gene>
<dbReference type="Proteomes" id="UP000693946">
    <property type="component" value="Linkage Group LG4"/>
</dbReference>
<sequence>MAAGSMRGEEEREREAGLSLGDATQRGIFTAPNNDNSGNIVLPMCRHDSNYRLLGGGELYQG</sequence>
<evidence type="ECO:0000256" key="1">
    <source>
        <dbReference type="SAM" id="MobiDB-lite"/>
    </source>
</evidence>
<name>A0AAV6QK38_SOLSE</name>
<feature type="region of interest" description="Disordered" evidence="1">
    <location>
        <begin position="1"/>
        <end position="38"/>
    </location>
</feature>
<accession>A0AAV6QK38</accession>
<proteinExistence type="predicted"/>
<feature type="compositionally biased region" description="Basic and acidic residues" evidence="1">
    <location>
        <begin position="7"/>
        <end position="16"/>
    </location>
</feature>
<dbReference type="AlphaFoldDB" id="A0AAV6QK38"/>
<evidence type="ECO:0000313" key="3">
    <source>
        <dbReference type="Proteomes" id="UP000693946"/>
    </source>
</evidence>
<dbReference type="EMBL" id="JAGKHQ010000016">
    <property type="protein sequence ID" value="KAG7493310.1"/>
    <property type="molecule type" value="Genomic_DNA"/>
</dbReference>
<comment type="caution">
    <text evidence="2">The sequence shown here is derived from an EMBL/GenBank/DDBJ whole genome shotgun (WGS) entry which is preliminary data.</text>
</comment>
<organism evidence="2 3">
    <name type="scientific">Solea senegalensis</name>
    <name type="common">Senegalese sole</name>
    <dbReference type="NCBI Taxonomy" id="28829"/>
    <lineage>
        <taxon>Eukaryota</taxon>
        <taxon>Metazoa</taxon>
        <taxon>Chordata</taxon>
        <taxon>Craniata</taxon>
        <taxon>Vertebrata</taxon>
        <taxon>Euteleostomi</taxon>
        <taxon>Actinopterygii</taxon>
        <taxon>Neopterygii</taxon>
        <taxon>Teleostei</taxon>
        <taxon>Neoteleostei</taxon>
        <taxon>Acanthomorphata</taxon>
        <taxon>Carangaria</taxon>
        <taxon>Pleuronectiformes</taxon>
        <taxon>Pleuronectoidei</taxon>
        <taxon>Soleidae</taxon>
        <taxon>Solea</taxon>
    </lineage>
</organism>
<reference evidence="2 3" key="1">
    <citation type="journal article" date="2021" name="Sci. Rep.">
        <title>Chromosome anchoring in Senegalese sole (Solea senegalensis) reveals sex-associated markers and genome rearrangements in flatfish.</title>
        <authorList>
            <person name="Guerrero-Cozar I."/>
            <person name="Gomez-Garrido J."/>
            <person name="Berbel C."/>
            <person name="Martinez-Blanch J.F."/>
            <person name="Alioto T."/>
            <person name="Claros M.G."/>
            <person name="Gagnaire P.A."/>
            <person name="Manchado M."/>
        </authorList>
    </citation>
    <scope>NUCLEOTIDE SEQUENCE [LARGE SCALE GENOMIC DNA]</scope>
    <source>
        <strain evidence="2">Sse05_10M</strain>
    </source>
</reference>
<protein>
    <submittedName>
        <fullName evidence="2">Uncharacterized protein</fullName>
    </submittedName>
</protein>
<keyword evidence="3" id="KW-1185">Reference proteome</keyword>
<evidence type="ECO:0000313" key="2">
    <source>
        <dbReference type="EMBL" id="KAG7493310.1"/>
    </source>
</evidence>